<dbReference type="InterPro" id="IPR007110">
    <property type="entry name" value="Ig-like_dom"/>
</dbReference>
<protein>
    <submittedName>
        <fullName evidence="6">Uncharacterized protein</fullName>
    </submittedName>
</protein>
<comment type="caution">
    <text evidence="6">The sequence shown here is derived from an EMBL/GenBank/DDBJ whole genome shotgun (WGS) entry which is preliminary data.</text>
</comment>
<gene>
    <name evidence="6" type="ORF">ADUPG1_009246</name>
</gene>
<dbReference type="PANTHER" id="PTHR14949">
    <property type="entry name" value="EGF-LIKE-DOMAIN, MULTIPLE 7, 8"/>
    <property type="match status" value="1"/>
</dbReference>
<evidence type="ECO:0000256" key="3">
    <source>
        <dbReference type="PROSITE-ProRule" id="PRU00076"/>
    </source>
</evidence>
<name>A0ABQ5KUY6_9EUKA</name>
<feature type="domain" description="EGF-like" evidence="4">
    <location>
        <begin position="2747"/>
        <end position="2786"/>
    </location>
</feature>
<dbReference type="PROSITE" id="PS01186">
    <property type="entry name" value="EGF_2"/>
    <property type="match status" value="2"/>
</dbReference>
<dbReference type="SMART" id="SM00181">
    <property type="entry name" value="EGF"/>
    <property type="match status" value="6"/>
</dbReference>
<sequence>MNKLLKIIIKNGDMPSRELIVGKHISRQSEATVLKPDHTIFVGNIPELYIVDDIKAIFGRYGKISHCVISRLKPRKEENPELQSELVAHVGQGARLAHVVYKESKAVERLFSPPRDKKQKVKASSTSGNIGLTKEIEYCRKITRTPLLEYAEYYAITHFSDPHLCAERAERFVKAYDELVEAEEAEKLKRFGKPDEQGWITIESRKGGRRKDIVGGKDGFQAISISQDRLKQVYDKQQAQMYKKDFYMFQTREQKKQKFEQMQKSIKKRDKFVEVSLRHPNIHVFMAYNSSIKIKSAETQIIKSSLNGYFEMTDESSSKEQLLQPPATFSVLMNSSDSNSITFFISGEGIYRRVDDDDNIMIPDPSSFLLPEFITSPPLLAAPIKTLLPLPFPLPFGTSSGDDFSLVWFVEMQHHINSSLKHTNCNQLFELRLTNSSFYHAGSFVICWKNEDTVNFDTLVSNDYMEDAIRVMVECDSNIGECTIGLGMPDDQDNPSTYFFGVRIHTNTLGHVHVSVEEIMASVLTSDQLESLVVVSTRSSLEVFRDEEYDFVPFSASSIVKSDGTYPLLPFSQTFERFNHRSHFESIQEPFYLSNSQWQGEMGLSESMLFDSSQQISTSYSLPTILPDFFLVPILNFPVAPSIDSLTYVDSELVSTVYVNHVDDSHHRYIFNNSLGEEIFIVDFDNIGYPLEDDEGQDFGGGLMIDSTMDSRDNISYQGMMNINNNVVCLSYIAQDTSNSDMESTTSDTESSDRSDYVILSSLCLVSGAYSSNTYLKIYWGYGGDVTIQTSKRAVIYPTTTCSIDNVSNSSDILAEDESISDEEMSCGIDISYSSFRGVILEYTTKWGKLGSNWRDLYVTDTHVFEPIHQRQMLMSDESIVYNVEDTLSMLSQLGSGFDVIIGCEWDEETDYGTKLLLNSILFSCSIAEETIIISIYFYNESDPTVSEELPIIEIILEMGVDSSFSCSNFGDSIQHYPHSFKNIGEESFVLFPTEDTSSLTIHNGLVLNISSLSVITLGINSDRSTDGIIPLADDCSSFTISFSHIDSDSVDVFEQSDSETKIYTFVLYYDTLSDSLSGDCKVNYSSNIETVTFTTSEKSEYWATKTGLVSKNRYSLTFLINGSHSCLEDESNISGCFSLSKNLIIFDGGEDISYCNTLYIDAESDDSESVSLISFTLLFVEDASETELAQVHIDTDFTVSEEEIVVSVSIEELPYDTITHFELTLSDTQTLVFNLANSGNIGVYFEDSDEDSEDSPVITVSLIDSFTNSILNSVDINEMLFYVNFEPLFSADSTNLPPAFVSSFGKCVGVNCEHGICLGKDTLTGKCSCQDGWSTQINSSNQLTCSSEYSNSSSNGTPFVHSKNDSMTMRNRKNHSQIILSEGSKLDVARPFEYQHDIIFYAMQNSRLRLVVSDEYAEVLFSKLYDDYSLEISFSSSATLTSPSITTGIVIEEFIVDHYNGNPFTLHYIPFFTGHNLESAIEANISIIELLPDMDDSDNSSNTYNIDKYIIGVTSEEKKSLLVKLSNKLPSVVKEERVEISYFIPFEEWKGEDSEYGHLTIGVEFHDLKGELFDISIEGLMLEEDYDLIIGNWVLLENVTLNQSIFDTPSFSSSVGKSEKGTWFILQHSHSEFGTDSGDSSEEEEQVSFYPIMGIFIGYSGGVVIVSAININNSYSHSNISSSHEHSLVFTTLSQPIVYSNSISADVISFANLTYPCMFSFSPYRNEESEASLDFLTTEGIVSGCSFGIIEIGNYVTNSNGEELFSRTGLNSCSCSSAHYGNSCSFSPYRNEESEASLDFLTTEGIVSGCSFGIIEIGNYVTNSNGEELFSRTGLNSCSCSSAHYGNSCSYDHCADQDTSIWGHDYLSKCSPFAQNYVSTCDVNYYMFEVEKGEEGEISYSDGPFCTIMVDSDANIDIYGGDIDSTNILVHNSARVKLFGSSITTDMDSFVLSDMLENIIGDSDESYYGTSGVIEIINPPYPNSDTLTLYFQLSTLTYKVAVYSPSSEEDFTFQEFLNDSISGDESFLFSIPFFFPFCGIFADLISISNDDGSVQFIPYVEIEDHVDEYFAIVGIFDPSVFISIDYSMSFDNDLLVFEICQHDVSKNNFVCLILCENGSIYIYYPSSNILDSYTDILLVNRETTLISSGEVYQAGSVISFAPFVDNIEDFIQEYPITCVNGSITMNNGNVQCVCEDHWKGDSCDTCSLAYWGDEREGCVRPNCQDKCSDLWCDAFNNDAAICGCYVSSYVTQATTLDDEIEGNVDDVTIPASVTRTLKYNGNMWGTESEETICKVITGVDNLWCDAFNNDAAICGCYVSSYVTQATTLDDEIEGNVDDVTIPASVTRTLKYNGNMWGTESEETICKVITGVDSVVNISDSDILSSVLSASGSSLNISGYTFGLNQSSFLHPHTEVDYESVVNECGSTEISWSYLVDTDSSFIDQHSFCRIVMPESLSVETDSCDDTIPNYEIDFDCSESYSSRMLDKDVTYLPGMDIDGIVGSVASFSKDKCGTKTECNVDLSPFWAFPFYESPVYSIQFVLGKILLLDENDSEVGYIIPVNSSIAMEYDISFNDSRSFTGSDCFCCHEKIIISSNLETLTLSLSIDVILFRNGDIDLNYKIQGFEDFSAKIRPSLGGKVDVPSIDLPSYSLFQEELSALCIESTEEDVGYTEFSVHIVSQTSSATLNISSRECSDPCVFGECVLDDSNSEYCKCGIRFSGSQCEECVGGWTTDNSVSGSDDNFCDVPTCSFFNSCHGHGTCSGDLYTGLQECLCDEGYCGTACSVSVPSMKCSPSCENGGICFLGECNCVDGFSGDDCSLQQCSIPSTSNDSEGSVETDCNSKNGGGECDNETGLCVCNEYFSGDECLDYTTPEECINGIKAGTVCICPDNYYGQYCQCKNNCLPYGACREWGCECQDGYSGISCDVIDIPVVSQVEILLDQVKFVIYFENPVSLKGYSNSTRNVDCADMIHSDYYGFCDEDKTCTKLFNAESSCFKAVDGYSFSIHPGFSSWIGPDLYFVLNTNVVDRVTQFHGEDEIIVTLNRDLFLPQKPLVLGDYLIPDETDVCNLDHSLIIDFSGLFGVGWGFNLIMGQLSLDWDEDREELETVNSIVKNALVTDLPSDMTSLTQFHGEDEIIVTLNRDLFLPQKPLVLGDYLIPDETDVCNLDHSLIIDFSGLFGVGWGFNLIMGQLSLDWDEDREELETVNSIVKNALVTDLPSDMTSCSNIPQPIKIPHALLFQLYSQYGITSLDFIVQAKSIFDAIWSEEKVYSVDFLLSGVTEIFRLIKPISQLSLNSPLFMATSLDLLRCFMDDSTFEFDLDIFYSITWLCINNDENHEFTGSGVFLTMPSDSLYLGEYSCVASLFKSDDVTPRKIISTSFSVVQPSIRVEIACTNYFDDDEEDSSLYDSTDNAQNVSHSILSDYLVYPGSTLLFETNTIWYEKDDIEFAWKIIRRNTMELIYYGIGSSFSFYVPKIVLERQQYVMEVFTHNTSDSSIDPHTFSFEIAVMDGDDRDIPQNFDFNSIFPNEQYRIGVPTESIHVMAKLAIKGPNIISLGQNLELIASLNGDLSEYYVEFEWNLDDIESEDFVNYVKSNLISIGTLSISAQKIESLLQLILADELVFSLDVSFYNITQDNSKGKYVESISLNHIVTVEKIIFLDGNELSYHQTLDNGTSAYGSESSPFVCGHYDIQYTNVLDMSSSCPQEDVEFDLINGFSCSSDPSMLIKVFPTESLPSLWISLPNNSRTLYGPSYFLSALAQYVGEDHFHRLTSSSIDSSLNLYIPCSSLTEKQLLTSTNEQETVLLQIEVSVPSGENVTFENDFYFTYPPHYNVTFGEEDDISTSICSKLVEELNSVLRQNQIYLASILFKIERSITDMINLRSPRYIEEFQRFIWTFADYSQSAIRSAQRIRQCTAIFGSESDISEDIYDLYAQSIAQGAHGLLSILTIFTQLDIDILDLSSLDNLHIYEIFINFFPSILDIFDRVELEYEMAKTLFKDDLVKNRKGKKITSQNGDTYQTIE</sequence>
<dbReference type="InterPro" id="IPR012677">
    <property type="entry name" value="Nucleotide-bd_a/b_plait_sf"/>
</dbReference>
<dbReference type="Gene3D" id="2.10.25.10">
    <property type="entry name" value="Laminin"/>
    <property type="match status" value="2"/>
</dbReference>
<dbReference type="PROSITE" id="PS50835">
    <property type="entry name" value="IG_LIKE"/>
    <property type="match status" value="1"/>
</dbReference>
<keyword evidence="1" id="KW-0732">Signal</keyword>
<dbReference type="PROSITE" id="PS00022">
    <property type="entry name" value="EGF_1"/>
    <property type="match status" value="4"/>
</dbReference>
<dbReference type="InterPro" id="IPR000742">
    <property type="entry name" value="EGF"/>
</dbReference>
<dbReference type="InterPro" id="IPR050969">
    <property type="entry name" value="Dev_Signal_Modulators"/>
</dbReference>
<keyword evidence="2 3" id="KW-1015">Disulfide bond</keyword>
<evidence type="ECO:0000313" key="6">
    <source>
        <dbReference type="EMBL" id="GKT36244.1"/>
    </source>
</evidence>
<feature type="domain" description="EGF-like" evidence="4">
    <location>
        <begin position="2691"/>
        <end position="2726"/>
    </location>
</feature>
<dbReference type="SUPFAM" id="SSF54928">
    <property type="entry name" value="RNA-binding domain, RBD"/>
    <property type="match status" value="1"/>
</dbReference>
<feature type="disulfide bond" evidence="3">
    <location>
        <begin position="2757"/>
        <end position="2774"/>
    </location>
</feature>
<feature type="domain" description="EGF-like" evidence="4">
    <location>
        <begin position="2865"/>
        <end position="2900"/>
    </location>
</feature>
<feature type="domain" description="Ig-like" evidence="5">
    <location>
        <begin position="3292"/>
        <end position="3381"/>
    </location>
</feature>
<keyword evidence="7" id="KW-1185">Reference proteome</keyword>
<dbReference type="PANTHER" id="PTHR14949:SF56">
    <property type="entry name" value="EGF-LIKE-DOMAIN, MULTIPLE 7"/>
    <property type="match status" value="1"/>
</dbReference>
<evidence type="ECO:0000256" key="2">
    <source>
        <dbReference type="ARBA" id="ARBA00023157"/>
    </source>
</evidence>
<dbReference type="PROSITE" id="PS50026">
    <property type="entry name" value="EGF_3"/>
    <property type="match status" value="3"/>
</dbReference>
<feature type="disulfide bond" evidence="3">
    <location>
        <begin position="2890"/>
        <end position="2899"/>
    </location>
</feature>
<comment type="caution">
    <text evidence="3">Lacks conserved residue(s) required for the propagation of feature annotation.</text>
</comment>
<proteinExistence type="predicted"/>
<evidence type="ECO:0000313" key="7">
    <source>
        <dbReference type="Proteomes" id="UP001057375"/>
    </source>
</evidence>
<evidence type="ECO:0000259" key="4">
    <source>
        <dbReference type="PROSITE" id="PS50026"/>
    </source>
</evidence>
<dbReference type="Pfam" id="PF12923">
    <property type="entry name" value="RRP7"/>
    <property type="match status" value="1"/>
</dbReference>
<keyword evidence="3" id="KW-0245">EGF-like domain</keyword>
<feature type="disulfide bond" evidence="3">
    <location>
        <begin position="2716"/>
        <end position="2725"/>
    </location>
</feature>
<feature type="disulfide bond" evidence="3">
    <location>
        <begin position="2776"/>
        <end position="2785"/>
    </location>
</feature>
<dbReference type="InterPro" id="IPR035979">
    <property type="entry name" value="RBD_domain_sf"/>
</dbReference>
<organism evidence="6 7">
    <name type="scientific">Aduncisulcus paluster</name>
    <dbReference type="NCBI Taxonomy" id="2918883"/>
    <lineage>
        <taxon>Eukaryota</taxon>
        <taxon>Metamonada</taxon>
        <taxon>Carpediemonas-like organisms</taxon>
        <taxon>Aduncisulcus</taxon>
    </lineage>
</organism>
<accession>A0ABQ5KUY6</accession>
<dbReference type="InterPro" id="IPR024326">
    <property type="entry name" value="RRP7_C"/>
</dbReference>
<dbReference type="Proteomes" id="UP001057375">
    <property type="component" value="Unassembled WGS sequence"/>
</dbReference>
<evidence type="ECO:0000256" key="1">
    <source>
        <dbReference type="ARBA" id="ARBA00022729"/>
    </source>
</evidence>
<evidence type="ECO:0000259" key="5">
    <source>
        <dbReference type="PROSITE" id="PS50835"/>
    </source>
</evidence>
<dbReference type="Gene3D" id="3.30.70.330">
    <property type="match status" value="1"/>
</dbReference>
<reference evidence="6" key="1">
    <citation type="submission" date="2022-03" db="EMBL/GenBank/DDBJ databases">
        <title>Draft genome sequence of Aduncisulcus paluster, a free-living microaerophilic Fornicata.</title>
        <authorList>
            <person name="Yuyama I."/>
            <person name="Kume K."/>
            <person name="Tamura T."/>
            <person name="Inagaki Y."/>
            <person name="Hashimoto T."/>
        </authorList>
    </citation>
    <scope>NUCLEOTIDE SEQUENCE</scope>
    <source>
        <strain evidence="6">NY0171</strain>
    </source>
</reference>
<dbReference type="EMBL" id="BQXS01011173">
    <property type="protein sequence ID" value="GKT36244.1"/>
    <property type="molecule type" value="Genomic_DNA"/>
</dbReference>